<dbReference type="Pfam" id="PF12796">
    <property type="entry name" value="Ank_2"/>
    <property type="match status" value="1"/>
</dbReference>
<sequence length="398" mass="42457">MEPPAERDEASSKPSPPVKAKSTPTAGPPLDAAPLDYFEAILKDSPHGTSNATTRFQATHFWWTDPTPRQLADYDTELAAAARSDDVSALEKAVSSGRCLDARNKYGESLVHAACYGSAPRALAYVLRHGGSLKGCDATGRTPLHYACSARTPCFEIALQILAREPRQAHAFDARGKRALSSVPDQNRRAWCEFIYANRRALRGLASPEPRLVPPRVASPPPLSTVAPPPAPALPKKTPMTSGEAIMRLMPSSHGDKSPGLADVSPLIASMPRVDSRATVGEPDQKPQKALQIDSGAAARAIDSIGKHAKGRAASPPPLRTSPATRLRETSGAQSKKHDRDAASDEDDHNRECKRAEPDSSGESAVRLGLPDPSPPFDASPAVRTLDHTPSLASRVRS</sequence>
<evidence type="ECO:0000313" key="4">
    <source>
        <dbReference type="Proteomes" id="UP000789595"/>
    </source>
</evidence>
<feature type="region of interest" description="Disordered" evidence="1">
    <location>
        <begin position="209"/>
        <end position="239"/>
    </location>
</feature>
<feature type="compositionally biased region" description="Basic and acidic residues" evidence="1">
    <location>
        <begin position="1"/>
        <end position="11"/>
    </location>
</feature>
<dbReference type="OrthoDB" id="41873at2759"/>
<dbReference type="Proteomes" id="UP000789595">
    <property type="component" value="Unassembled WGS sequence"/>
</dbReference>
<feature type="region of interest" description="Disordered" evidence="1">
    <location>
        <begin position="1"/>
        <end position="31"/>
    </location>
</feature>
<feature type="compositionally biased region" description="Pro residues" evidence="1">
    <location>
        <begin position="211"/>
        <end position="233"/>
    </location>
</feature>
<reference evidence="2" key="1">
    <citation type="submission" date="2021-01" db="EMBL/GenBank/DDBJ databases">
        <authorList>
            <person name="Corre E."/>
            <person name="Pelletier E."/>
            <person name="Niang G."/>
            <person name="Scheremetjew M."/>
            <person name="Finn R."/>
            <person name="Kale V."/>
            <person name="Holt S."/>
            <person name="Cochrane G."/>
            <person name="Meng A."/>
            <person name="Brown T."/>
            <person name="Cohen L."/>
        </authorList>
    </citation>
    <scope>NUCLEOTIDE SEQUENCE</scope>
    <source>
        <strain evidence="2">CCMP1756</strain>
    </source>
</reference>
<dbReference type="AlphaFoldDB" id="A0A7S4EA67"/>
<dbReference type="EMBL" id="HBIW01017490">
    <property type="protein sequence ID" value="CAE0699639.1"/>
    <property type="molecule type" value="Transcribed_RNA"/>
</dbReference>
<reference evidence="3" key="2">
    <citation type="submission" date="2021-11" db="EMBL/GenBank/DDBJ databases">
        <authorList>
            <consortium name="Genoscope - CEA"/>
            <person name="William W."/>
        </authorList>
    </citation>
    <scope>NUCLEOTIDE SEQUENCE</scope>
</reference>
<organism evidence="2">
    <name type="scientific">Pelagomonas calceolata</name>
    <dbReference type="NCBI Taxonomy" id="35677"/>
    <lineage>
        <taxon>Eukaryota</taxon>
        <taxon>Sar</taxon>
        <taxon>Stramenopiles</taxon>
        <taxon>Ochrophyta</taxon>
        <taxon>Pelagophyceae</taxon>
        <taxon>Pelagomonadales</taxon>
        <taxon>Pelagomonadaceae</taxon>
        <taxon>Pelagomonas</taxon>
    </lineage>
</organism>
<dbReference type="InterPro" id="IPR036770">
    <property type="entry name" value="Ankyrin_rpt-contain_sf"/>
</dbReference>
<feature type="region of interest" description="Disordered" evidence="1">
    <location>
        <begin position="276"/>
        <end position="398"/>
    </location>
</feature>
<evidence type="ECO:0000256" key="1">
    <source>
        <dbReference type="SAM" id="MobiDB-lite"/>
    </source>
</evidence>
<dbReference type="SUPFAM" id="SSF48403">
    <property type="entry name" value="Ankyrin repeat"/>
    <property type="match status" value="1"/>
</dbReference>
<feature type="compositionally biased region" description="Basic and acidic residues" evidence="1">
    <location>
        <begin position="336"/>
        <end position="358"/>
    </location>
</feature>
<proteinExistence type="predicted"/>
<accession>A0A7S4EA67</accession>
<evidence type="ECO:0000313" key="2">
    <source>
        <dbReference type="EMBL" id="CAE0699639.1"/>
    </source>
</evidence>
<dbReference type="Gene3D" id="1.25.40.20">
    <property type="entry name" value="Ankyrin repeat-containing domain"/>
    <property type="match status" value="1"/>
</dbReference>
<evidence type="ECO:0000313" key="3">
    <source>
        <dbReference type="EMBL" id="CAH0376677.1"/>
    </source>
</evidence>
<gene>
    <name evidence="2" type="ORF">PCAL00307_LOCUS15075</name>
    <name evidence="3" type="ORF">PECAL_5P12830</name>
</gene>
<dbReference type="EMBL" id="CAKKNE010000005">
    <property type="protein sequence ID" value="CAH0376677.1"/>
    <property type="molecule type" value="Genomic_DNA"/>
</dbReference>
<keyword evidence="4" id="KW-1185">Reference proteome</keyword>
<dbReference type="InterPro" id="IPR002110">
    <property type="entry name" value="Ankyrin_rpt"/>
</dbReference>
<name>A0A7S4EA67_9STRA</name>
<protein>
    <submittedName>
        <fullName evidence="2">Uncharacterized protein</fullName>
    </submittedName>
</protein>